<dbReference type="PANTHER" id="PTHR36978:SF4">
    <property type="entry name" value="P-LOOP CONTAINING NUCLEOSIDE TRIPHOSPHATE HYDROLASE PROTEIN"/>
    <property type="match status" value="1"/>
</dbReference>
<name>A0A6A6W0D8_9PEZI</name>
<dbReference type="Pfam" id="PF17784">
    <property type="entry name" value="Sulfotransfer_4"/>
    <property type="match status" value="1"/>
</dbReference>
<evidence type="ECO:0008006" key="3">
    <source>
        <dbReference type="Google" id="ProtNLM"/>
    </source>
</evidence>
<dbReference type="AlphaFoldDB" id="A0A6A6W0D8"/>
<gene>
    <name evidence="1" type="ORF">EJ05DRAFT_501877</name>
</gene>
<dbReference type="PANTHER" id="PTHR36978">
    <property type="entry name" value="P-LOOP CONTAINING NUCLEOTIDE TRIPHOSPHATE HYDROLASE"/>
    <property type="match status" value="1"/>
</dbReference>
<dbReference type="OrthoDB" id="408152at2759"/>
<dbReference type="Gene3D" id="3.40.50.300">
    <property type="entry name" value="P-loop containing nucleotide triphosphate hydrolases"/>
    <property type="match status" value="1"/>
</dbReference>
<reference evidence="1" key="1">
    <citation type="journal article" date="2020" name="Stud. Mycol.">
        <title>101 Dothideomycetes genomes: a test case for predicting lifestyles and emergence of pathogens.</title>
        <authorList>
            <person name="Haridas S."/>
            <person name="Albert R."/>
            <person name="Binder M."/>
            <person name="Bloem J."/>
            <person name="Labutti K."/>
            <person name="Salamov A."/>
            <person name="Andreopoulos B."/>
            <person name="Baker S."/>
            <person name="Barry K."/>
            <person name="Bills G."/>
            <person name="Bluhm B."/>
            <person name="Cannon C."/>
            <person name="Castanera R."/>
            <person name="Culley D."/>
            <person name="Daum C."/>
            <person name="Ezra D."/>
            <person name="Gonzalez J."/>
            <person name="Henrissat B."/>
            <person name="Kuo A."/>
            <person name="Liang C."/>
            <person name="Lipzen A."/>
            <person name="Lutzoni F."/>
            <person name="Magnuson J."/>
            <person name="Mondo S."/>
            <person name="Nolan M."/>
            <person name="Ohm R."/>
            <person name="Pangilinan J."/>
            <person name="Park H.-J."/>
            <person name="Ramirez L."/>
            <person name="Alfaro M."/>
            <person name="Sun H."/>
            <person name="Tritt A."/>
            <person name="Yoshinaga Y."/>
            <person name="Zwiers L.-H."/>
            <person name="Turgeon B."/>
            <person name="Goodwin S."/>
            <person name="Spatafora J."/>
            <person name="Crous P."/>
            <person name="Grigoriev I."/>
        </authorList>
    </citation>
    <scope>NUCLEOTIDE SEQUENCE</scope>
    <source>
        <strain evidence="1">CBS 121739</strain>
    </source>
</reference>
<evidence type="ECO:0000313" key="1">
    <source>
        <dbReference type="EMBL" id="KAF2756372.1"/>
    </source>
</evidence>
<dbReference type="Proteomes" id="UP000799437">
    <property type="component" value="Unassembled WGS sequence"/>
</dbReference>
<dbReference type="InterPro" id="IPR027417">
    <property type="entry name" value="P-loop_NTPase"/>
</dbReference>
<sequence>MATEADFERIGNYARMYNKDQGIDRHLCTRTTEMKVLVLSISRTGTLSMQSALSTLGLANPYHLSSMYDNIGDTTMWLEAFDAQFRGIGTFEREQWDALLGHCGAVTDMPANIFGPELAAAYPDAKIILTERDVDK</sequence>
<dbReference type="InterPro" id="IPR040632">
    <property type="entry name" value="Sulfotransfer_4"/>
</dbReference>
<evidence type="ECO:0000313" key="2">
    <source>
        <dbReference type="Proteomes" id="UP000799437"/>
    </source>
</evidence>
<dbReference type="EMBL" id="ML996575">
    <property type="protein sequence ID" value="KAF2756372.1"/>
    <property type="molecule type" value="Genomic_DNA"/>
</dbReference>
<protein>
    <recommendedName>
        <fullName evidence="3">P-loop containing nucleoside triphosphate hydrolase protein</fullName>
    </recommendedName>
</protein>
<proteinExistence type="predicted"/>
<dbReference type="SUPFAM" id="SSF52540">
    <property type="entry name" value="P-loop containing nucleoside triphosphate hydrolases"/>
    <property type="match status" value="1"/>
</dbReference>
<organism evidence="1 2">
    <name type="scientific">Pseudovirgaria hyperparasitica</name>
    <dbReference type="NCBI Taxonomy" id="470096"/>
    <lineage>
        <taxon>Eukaryota</taxon>
        <taxon>Fungi</taxon>
        <taxon>Dikarya</taxon>
        <taxon>Ascomycota</taxon>
        <taxon>Pezizomycotina</taxon>
        <taxon>Dothideomycetes</taxon>
        <taxon>Dothideomycetes incertae sedis</taxon>
        <taxon>Acrospermales</taxon>
        <taxon>Acrospermaceae</taxon>
        <taxon>Pseudovirgaria</taxon>
    </lineage>
</organism>
<dbReference type="RefSeq" id="XP_033598823.1">
    <property type="nucleotide sequence ID" value="XM_033747170.1"/>
</dbReference>
<dbReference type="GeneID" id="54488224"/>
<accession>A0A6A6W0D8</accession>
<keyword evidence="2" id="KW-1185">Reference proteome</keyword>